<evidence type="ECO:0000259" key="4">
    <source>
        <dbReference type="Pfam" id="PF13847"/>
    </source>
</evidence>
<evidence type="ECO:0000256" key="3">
    <source>
        <dbReference type="ARBA" id="ARBA00022691"/>
    </source>
</evidence>
<dbReference type="GO" id="GO:0032259">
    <property type="term" value="P:methylation"/>
    <property type="evidence" value="ECO:0007669"/>
    <property type="project" value="UniProtKB-KW"/>
</dbReference>
<evidence type="ECO:0000256" key="2">
    <source>
        <dbReference type="ARBA" id="ARBA00022679"/>
    </source>
</evidence>
<dbReference type="Gene3D" id="3.40.50.150">
    <property type="entry name" value="Vaccinia Virus protein VP39"/>
    <property type="match status" value="1"/>
</dbReference>
<organism evidence="5 6">
    <name type="scientific">Ramlibacter aurantiacus</name>
    <dbReference type="NCBI Taxonomy" id="2801330"/>
    <lineage>
        <taxon>Bacteria</taxon>
        <taxon>Pseudomonadati</taxon>
        <taxon>Pseudomonadota</taxon>
        <taxon>Betaproteobacteria</taxon>
        <taxon>Burkholderiales</taxon>
        <taxon>Comamonadaceae</taxon>
        <taxon>Ramlibacter</taxon>
    </lineage>
</organism>
<reference evidence="5" key="1">
    <citation type="submission" date="2021-01" db="EMBL/GenBank/DDBJ databases">
        <title>Ramlibacter sp. strain AW1 16S ribosomal RNA gene Genome sequencing and assembly.</title>
        <authorList>
            <person name="Kang M."/>
        </authorList>
    </citation>
    <scope>NUCLEOTIDE SEQUENCE</scope>
    <source>
        <strain evidence="5">AW1</strain>
    </source>
</reference>
<keyword evidence="6" id="KW-1185">Reference proteome</keyword>
<dbReference type="Proteomes" id="UP000613011">
    <property type="component" value="Unassembled WGS sequence"/>
</dbReference>
<dbReference type="SUPFAM" id="SSF53335">
    <property type="entry name" value="S-adenosyl-L-methionine-dependent methyltransferases"/>
    <property type="match status" value="1"/>
</dbReference>
<feature type="domain" description="Methyltransferase" evidence="4">
    <location>
        <begin position="71"/>
        <end position="134"/>
    </location>
</feature>
<dbReference type="GO" id="GO:0016279">
    <property type="term" value="F:protein-lysine N-methyltransferase activity"/>
    <property type="evidence" value="ECO:0007669"/>
    <property type="project" value="InterPro"/>
</dbReference>
<evidence type="ECO:0000313" key="5">
    <source>
        <dbReference type="EMBL" id="MBL0421961.1"/>
    </source>
</evidence>
<dbReference type="InterPro" id="IPR026170">
    <property type="entry name" value="FAM173A/B"/>
</dbReference>
<protein>
    <submittedName>
        <fullName evidence="5">Class I SAM-dependent methyltransferase</fullName>
    </submittedName>
</protein>
<dbReference type="PANTHER" id="PTHR13610:SF11">
    <property type="entry name" value="METHYLTRANSFERASE DOMAIN-CONTAINING PROTEIN"/>
    <property type="match status" value="1"/>
</dbReference>
<dbReference type="CDD" id="cd02440">
    <property type="entry name" value="AdoMet_MTases"/>
    <property type="match status" value="1"/>
</dbReference>
<dbReference type="AlphaFoldDB" id="A0A936ZSX1"/>
<dbReference type="RefSeq" id="WP_201685039.1">
    <property type="nucleotide sequence ID" value="NZ_JAEQNA010000006.1"/>
</dbReference>
<dbReference type="Pfam" id="PF13847">
    <property type="entry name" value="Methyltransf_31"/>
    <property type="match status" value="1"/>
</dbReference>
<sequence>MEFRESAHGVLHPVGLERRRALFAGAALLALPQLGWSQRSDQTPALDVPYVPTPQPVVDKMLEMAKVGSSDVVYDLGCGDGRIVITAAKVHGARGVGVDLNPVRIQEAQANAKSAGVTDKVQLRVANIFETDVSPASVVTLYLLPTINRKLRPQLWRQLRVGTRVVSHAFDMGDEWPPERTEQVDHRTVYYWTIKEEHKKRA</sequence>
<dbReference type="EMBL" id="JAEQNA010000006">
    <property type="protein sequence ID" value="MBL0421961.1"/>
    <property type="molecule type" value="Genomic_DNA"/>
</dbReference>
<keyword evidence="1 5" id="KW-0489">Methyltransferase</keyword>
<keyword evidence="3" id="KW-0949">S-adenosyl-L-methionine</keyword>
<proteinExistence type="predicted"/>
<dbReference type="InterPro" id="IPR029063">
    <property type="entry name" value="SAM-dependent_MTases_sf"/>
</dbReference>
<dbReference type="PANTHER" id="PTHR13610">
    <property type="entry name" value="METHYLTRANSFERASE DOMAIN-CONTAINING PROTEIN"/>
    <property type="match status" value="1"/>
</dbReference>
<name>A0A936ZSX1_9BURK</name>
<dbReference type="InterPro" id="IPR025714">
    <property type="entry name" value="Methyltranfer_dom"/>
</dbReference>
<accession>A0A936ZSX1</accession>
<keyword evidence="2" id="KW-0808">Transferase</keyword>
<comment type="caution">
    <text evidence="5">The sequence shown here is derived from an EMBL/GenBank/DDBJ whole genome shotgun (WGS) entry which is preliminary data.</text>
</comment>
<evidence type="ECO:0000256" key="1">
    <source>
        <dbReference type="ARBA" id="ARBA00022603"/>
    </source>
</evidence>
<gene>
    <name evidence="5" type="ORF">JI739_16545</name>
</gene>
<evidence type="ECO:0000313" key="6">
    <source>
        <dbReference type="Proteomes" id="UP000613011"/>
    </source>
</evidence>